<dbReference type="OrthoDB" id="2162994at2759"/>
<reference evidence="3 4" key="1">
    <citation type="submission" date="2016-07" db="EMBL/GenBank/DDBJ databases">
        <title>Pervasive Adenine N6-methylation of Active Genes in Fungi.</title>
        <authorList>
            <consortium name="DOE Joint Genome Institute"/>
            <person name="Mondo S.J."/>
            <person name="Dannebaum R.O."/>
            <person name="Kuo R.C."/>
            <person name="Labutti K."/>
            <person name="Haridas S."/>
            <person name="Kuo A."/>
            <person name="Salamov A."/>
            <person name="Ahrendt S.R."/>
            <person name="Lipzen A."/>
            <person name="Sullivan W."/>
            <person name="Andreopoulos W.B."/>
            <person name="Clum A."/>
            <person name="Lindquist E."/>
            <person name="Daum C."/>
            <person name="Ramamoorthy G.K."/>
            <person name="Gryganskyi A."/>
            <person name="Culley D."/>
            <person name="Magnuson J.K."/>
            <person name="James T.Y."/>
            <person name="O'Malley M.A."/>
            <person name="Stajich J.E."/>
            <person name="Spatafora J.W."/>
            <person name="Visel A."/>
            <person name="Grigoriev I.V."/>
        </authorList>
    </citation>
    <scope>NUCLEOTIDE SEQUENCE [LARGE SCALE GENOMIC DNA]</scope>
    <source>
        <strain evidence="3 4">JEL800</strain>
    </source>
</reference>
<dbReference type="Proteomes" id="UP000193642">
    <property type="component" value="Unassembled WGS sequence"/>
</dbReference>
<keyword evidence="4" id="KW-1185">Reference proteome</keyword>
<evidence type="ECO:0000259" key="2">
    <source>
        <dbReference type="SMART" id="SM00401"/>
    </source>
</evidence>
<feature type="compositionally biased region" description="Polar residues" evidence="1">
    <location>
        <begin position="444"/>
        <end position="460"/>
    </location>
</feature>
<accession>A0A1Y2CDB6</accession>
<feature type="compositionally biased region" description="Low complexity" evidence="1">
    <location>
        <begin position="222"/>
        <end position="234"/>
    </location>
</feature>
<comment type="caution">
    <text evidence="3">The sequence shown here is derived from an EMBL/GenBank/DDBJ whole genome shotgun (WGS) entry which is preliminary data.</text>
</comment>
<dbReference type="InterPro" id="IPR013088">
    <property type="entry name" value="Znf_NHR/GATA"/>
</dbReference>
<sequence>MQRTSDASSIQPFLDNKFLDLTAINPSIIPSYDPNFTAAASAAVQETRLNPLDQYENSLVSLSSLESLADCFQGLDAPSQESTTNLKSSNPFNLSRLPHLPFKVDRCPKKKPKRGKNGDGDLAPGEEWKCVQCGAGEADTPLKRKGPDKKRNYCNACYVRWRVKVERSERGSARPVVSSAPVHRPTIPKPTDSHSSRTSLTPSFGCDSDYPLQNNRQLYLNRQQSSSTSLSLTSPTQMMGAPASMVTNPAMAAGAKSNNDSPQTLYFQSPQYSNYEWNSPVTANMIFSHYMNADPSQRLDAMQEYTPSPITRLGSFSNLTPPELGQLPKEFSFHFGNSFGNALTGTPNGQPIQRNGTNASSTAAVTAASAAGHLGIPLHMWSEDSTNNSIYQCYQQTQQQLLQQQQLQQHLQHQLEQQQIDQQLTFPQSAPSGNNQANNAGNQMFSWQLGSSKTPTNNSAGGIDWSVDTSRDPTYLPVFDGSTTDVDYNTVLGYGADVSIDLDASTQEFLYGGTTAGSNNNEDPGSEYQQQYQYEPVSQFLLREGYDFESGMI</sequence>
<feature type="domain" description="GATA-type" evidence="2">
    <location>
        <begin position="124"/>
        <end position="183"/>
    </location>
</feature>
<dbReference type="GO" id="GO:0043565">
    <property type="term" value="F:sequence-specific DNA binding"/>
    <property type="evidence" value="ECO:0007669"/>
    <property type="project" value="InterPro"/>
</dbReference>
<dbReference type="GO" id="GO:0008270">
    <property type="term" value="F:zinc ion binding"/>
    <property type="evidence" value="ECO:0007669"/>
    <property type="project" value="InterPro"/>
</dbReference>
<dbReference type="AlphaFoldDB" id="A0A1Y2CDB6"/>
<feature type="compositionally biased region" description="Low complexity" evidence="1">
    <location>
        <begin position="433"/>
        <end position="443"/>
    </location>
</feature>
<feature type="region of interest" description="Disordered" evidence="1">
    <location>
        <begin position="222"/>
        <end position="241"/>
    </location>
</feature>
<feature type="region of interest" description="Disordered" evidence="1">
    <location>
        <begin position="168"/>
        <end position="208"/>
    </location>
</feature>
<dbReference type="Gene3D" id="3.30.50.10">
    <property type="entry name" value="Erythroid Transcription Factor GATA-1, subunit A"/>
    <property type="match status" value="1"/>
</dbReference>
<protein>
    <recommendedName>
        <fullName evidence="2">GATA-type domain-containing protein</fullName>
    </recommendedName>
</protein>
<dbReference type="InterPro" id="IPR000679">
    <property type="entry name" value="Znf_GATA"/>
</dbReference>
<dbReference type="EMBL" id="MCGO01000021">
    <property type="protein sequence ID" value="ORY44814.1"/>
    <property type="molecule type" value="Genomic_DNA"/>
</dbReference>
<feature type="region of interest" description="Disordered" evidence="1">
    <location>
        <begin position="426"/>
        <end position="465"/>
    </location>
</feature>
<name>A0A1Y2CDB6_9FUNG</name>
<gene>
    <name evidence="3" type="ORF">BCR33DRAFT_210415</name>
</gene>
<dbReference type="SMART" id="SM00401">
    <property type="entry name" value="ZnF_GATA"/>
    <property type="match status" value="1"/>
</dbReference>
<evidence type="ECO:0000313" key="4">
    <source>
        <dbReference type="Proteomes" id="UP000193642"/>
    </source>
</evidence>
<dbReference type="GO" id="GO:0006355">
    <property type="term" value="P:regulation of DNA-templated transcription"/>
    <property type="evidence" value="ECO:0007669"/>
    <property type="project" value="InterPro"/>
</dbReference>
<evidence type="ECO:0000313" key="3">
    <source>
        <dbReference type="EMBL" id="ORY44814.1"/>
    </source>
</evidence>
<evidence type="ECO:0000256" key="1">
    <source>
        <dbReference type="SAM" id="MobiDB-lite"/>
    </source>
</evidence>
<organism evidence="3 4">
    <name type="scientific">Rhizoclosmatium globosum</name>
    <dbReference type="NCBI Taxonomy" id="329046"/>
    <lineage>
        <taxon>Eukaryota</taxon>
        <taxon>Fungi</taxon>
        <taxon>Fungi incertae sedis</taxon>
        <taxon>Chytridiomycota</taxon>
        <taxon>Chytridiomycota incertae sedis</taxon>
        <taxon>Chytridiomycetes</taxon>
        <taxon>Chytridiales</taxon>
        <taxon>Chytriomycetaceae</taxon>
        <taxon>Rhizoclosmatium</taxon>
    </lineage>
</organism>
<proteinExistence type="predicted"/>